<keyword evidence="4 5" id="KW-0274">FAD</keyword>
<evidence type="ECO:0000313" key="8">
    <source>
        <dbReference type="EMBL" id="KAJ3748486.1"/>
    </source>
</evidence>
<feature type="binding site" evidence="5">
    <location>
        <position position="251"/>
    </location>
    <ligand>
        <name>FAD</name>
        <dbReference type="ChEBI" id="CHEBI:57692"/>
    </ligand>
</feature>
<accession>A0A9W8P7A4</accession>
<dbReference type="InterPro" id="IPR007867">
    <property type="entry name" value="GMC_OxRtase_C"/>
</dbReference>
<dbReference type="Pfam" id="PF05199">
    <property type="entry name" value="GMC_oxred_C"/>
    <property type="match status" value="1"/>
</dbReference>
<feature type="chain" id="PRO_5040975122" evidence="6">
    <location>
        <begin position="21"/>
        <end position="615"/>
    </location>
</feature>
<dbReference type="InterPro" id="IPR036188">
    <property type="entry name" value="FAD/NAD-bd_sf"/>
</dbReference>
<sequence>MLKTTSTIAFLSVLAPLCAAVVYDATLDALPLNTIHGYVIVRGGVAGSVVANRLTENANVSVLLIEAGPLLSWLGIPSTYQWNYTTVPQLSASNRSISYPRGHILGGSSAINGMVYDRAATSDFDKLANMTGDSGWAWESMLTYYEKLETSGPPADGHNITGQFDPSVHGFSGPLGVSLPGYSQTLDSLVLETLNNSSFPYNEDSNSGNELGFAWQVSTINNGTRTTAATAYLADNYLARPNLDVVVNALVTRVLASNGSDIDTIEFHAVGNSKFDQSVHIATTLTWSSKATNLNVEASREVIMSAGSINTPHILLNSGIGDNATLSAMNITPVHYLPSVGQNMLDTTVIYVSWEVNSTDTFDALLNNGTARAEAFAEWNTPRTGRMANGVINLSGMLQMNESNPTVQSIHQQYSDSIAGSNDADFEMWFIDGYTTTSNSTYFSMLYGVLSPMSRGSVTLNASDPMGPPLIDPNYFASEYDVLVMRQALLTGFDFVSSEQWSSYLLEPVNGLAEVIEAVGTSNFTAMDELMRNGVQNGAHLVATSSMSPYGADWGVVDPDLRVKGLNGLRIVDASVYPFVPGGATQLPTYCLAEQASDVIYCLAEQASDVIKADQ</sequence>
<evidence type="ECO:0000256" key="3">
    <source>
        <dbReference type="ARBA" id="ARBA00022630"/>
    </source>
</evidence>
<dbReference type="Gene3D" id="3.50.50.60">
    <property type="entry name" value="FAD/NAD(P)-binding domain"/>
    <property type="match status" value="1"/>
</dbReference>
<feature type="signal peptide" evidence="6">
    <location>
        <begin position="1"/>
        <end position="20"/>
    </location>
</feature>
<keyword evidence="9" id="KW-1185">Reference proteome</keyword>
<dbReference type="GO" id="GO:0016614">
    <property type="term" value="F:oxidoreductase activity, acting on CH-OH group of donors"/>
    <property type="evidence" value="ECO:0007669"/>
    <property type="project" value="InterPro"/>
</dbReference>
<dbReference type="InterPro" id="IPR012132">
    <property type="entry name" value="GMC_OxRdtase"/>
</dbReference>
<dbReference type="GO" id="GO:0050660">
    <property type="term" value="F:flavin adenine dinucleotide binding"/>
    <property type="evidence" value="ECO:0007669"/>
    <property type="project" value="InterPro"/>
</dbReference>
<dbReference type="Gene3D" id="3.30.560.10">
    <property type="entry name" value="Glucose Oxidase, domain 3"/>
    <property type="match status" value="1"/>
</dbReference>
<feature type="binding site" evidence="5">
    <location>
        <begin position="112"/>
        <end position="115"/>
    </location>
    <ligand>
        <name>FAD</name>
        <dbReference type="ChEBI" id="CHEBI:57692"/>
    </ligand>
</feature>
<dbReference type="PANTHER" id="PTHR11552">
    <property type="entry name" value="GLUCOSE-METHANOL-CHOLINE GMC OXIDOREDUCTASE"/>
    <property type="match status" value="1"/>
</dbReference>
<dbReference type="Proteomes" id="UP001142393">
    <property type="component" value="Unassembled WGS sequence"/>
</dbReference>
<evidence type="ECO:0000256" key="4">
    <source>
        <dbReference type="ARBA" id="ARBA00022827"/>
    </source>
</evidence>
<comment type="caution">
    <text evidence="8">The sequence shown here is derived from an EMBL/GenBank/DDBJ whole genome shotgun (WGS) entry which is preliminary data.</text>
</comment>
<dbReference type="PIRSF" id="PIRSF000137">
    <property type="entry name" value="Alcohol_oxidase"/>
    <property type="match status" value="1"/>
</dbReference>
<dbReference type="EMBL" id="JANVFU010000002">
    <property type="protein sequence ID" value="KAJ3748486.1"/>
    <property type="molecule type" value="Genomic_DNA"/>
</dbReference>
<evidence type="ECO:0000256" key="2">
    <source>
        <dbReference type="ARBA" id="ARBA00010790"/>
    </source>
</evidence>
<evidence type="ECO:0000256" key="6">
    <source>
        <dbReference type="SAM" id="SignalP"/>
    </source>
</evidence>
<comment type="cofactor">
    <cofactor evidence="1 5">
        <name>FAD</name>
        <dbReference type="ChEBI" id="CHEBI:57692"/>
    </cofactor>
</comment>
<evidence type="ECO:0000259" key="7">
    <source>
        <dbReference type="PROSITE" id="PS00624"/>
    </source>
</evidence>
<evidence type="ECO:0000313" key="9">
    <source>
        <dbReference type="Proteomes" id="UP001142393"/>
    </source>
</evidence>
<dbReference type="PANTHER" id="PTHR11552:SF147">
    <property type="entry name" value="CHOLINE DEHYDROGENASE, MITOCHONDRIAL"/>
    <property type="match status" value="1"/>
</dbReference>
<dbReference type="SUPFAM" id="SSF51905">
    <property type="entry name" value="FAD/NAD(P)-binding domain"/>
    <property type="match status" value="1"/>
</dbReference>
<keyword evidence="6" id="KW-0732">Signal</keyword>
<gene>
    <name evidence="8" type="ORF">DFH05DRAFT_1588877</name>
</gene>
<dbReference type="SUPFAM" id="SSF54373">
    <property type="entry name" value="FAD-linked reductases, C-terminal domain"/>
    <property type="match status" value="1"/>
</dbReference>
<keyword evidence="3" id="KW-0285">Flavoprotein</keyword>
<dbReference type="AlphaFoldDB" id="A0A9W8P7A4"/>
<protein>
    <submittedName>
        <fullName evidence="8">Alcohol oxidase</fullName>
    </submittedName>
</protein>
<reference evidence="8 9" key="1">
    <citation type="journal article" date="2023" name="Proc. Natl. Acad. Sci. U.S.A.">
        <title>A global phylogenomic analysis of the shiitake genus Lentinula.</title>
        <authorList>
            <person name="Sierra-Patev S."/>
            <person name="Min B."/>
            <person name="Naranjo-Ortiz M."/>
            <person name="Looney B."/>
            <person name="Konkel Z."/>
            <person name="Slot J.C."/>
            <person name="Sakamoto Y."/>
            <person name="Steenwyk J.L."/>
            <person name="Rokas A."/>
            <person name="Carro J."/>
            <person name="Camarero S."/>
            <person name="Ferreira P."/>
            <person name="Molpeceres G."/>
            <person name="Ruiz-Duenas F.J."/>
            <person name="Serrano A."/>
            <person name="Henrissat B."/>
            <person name="Drula E."/>
            <person name="Hughes K.W."/>
            <person name="Mata J.L."/>
            <person name="Ishikawa N.K."/>
            <person name="Vargas-Isla R."/>
            <person name="Ushijima S."/>
            <person name="Smith C.A."/>
            <person name="Donoghue J."/>
            <person name="Ahrendt S."/>
            <person name="Andreopoulos W."/>
            <person name="He G."/>
            <person name="LaButti K."/>
            <person name="Lipzen A."/>
            <person name="Ng V."/>
            <person name="Riley R."/>
            <person name="Sandor L."/>
            <person name="Barry K."/>
            <person name="Martinez A.T."/>
            <person name="Xiao Y."/>
            <person name="Gibbons J.G."/>
            <person name="Terashima K."/>
            <person name="Grigoriev I.V."/>
            <person name="Hibbett D."/>
        </authorList>
    </citation>
    <scope>NUCLEOTIDE SEQUENCE [LARGE SCALE GENOMIC DNA]</scope>
    <source>
        <strain evidence="8 9">TFB7810</strain>
    </source>
</reference>
<dbReference type="PROSITE" id="PS00624">
    <property type="entry name" value="GMC_OXRED_2"/>
    <property type="match status" value="1"/>
</dbReference>
<comment type="similarity">
    <text evidence="2">Belongs to the GMC oxidoreductase family.</text>
</comment>
<proteinExistence type="inferred from homology"/>
<dbReference type="Pfam" id="PF00732">
    <property type="entry name" value="GMC_oxred_N"/>
    <property type="match status" value="1"/>
</dbReference>
<dbReference type="InterPro" id="IPR000172">
    <property type="entry name" value="GMC_OxRdtase_N"/>
</dbReference>
<organism evidence="8 9">
    <name type="scientific">Lentinula detonsa</name>
    <dbReference type="NCBI Taxonomy" id="2804962"/>
    <lineage>
        <taxon>Eukaryota</taxon>
        <taxon>Fungi</taxon>
        <taxon>Dikarya</taxon>
        <taxon>Basidiomycota</taxon>
        <taxon>Agaricomycotina</taxon>
        <taxon>Agaricomycetes</taxon>
        <taxon>Agaricomycetidae</taxon>
        <taxon>Agaricales</taxon>
        <taxon>Marasmiineae</taxon>
        <taxon>Omphalotaceae</taxon>
        <taxon>Lentinula</taxon>
    </lineage>
</organism>
<name>A0A9W8P7A4_9AGAR</name>
<evidence type="ECO:0000256" key="5">
    <source>
        <dbReference type="PIRSR" id="PIRSR000137-2"/>
    </source>
</evidence>
<feature type="domain" description="Glucose-methanol-choline oxidoreductase N-terminal" evidence="7">
    <location>
        <begin position="307"/>
        <end position="321"/>
    </location>
</feature>
<evidence type="ECO:0000256" key="1">
    <source>
        <dbReference type="ARBA" id="ARBA00001974"/>
    </source>
</evidence>